<organism evidence="1 2">
    <name type="scientific">Methanoculleus oceani</name>
    <dbReference type="NCBI Taxonomy" id="2184756"/>
    <lineage>
        <taxon>Archaea</taxon>
        <taxon>Methanobacteriati</taxon>
        <taxon>Methanobacteriota</taxon>
        <taxon>Stenosarchaea group</taxon>
        <taxon>Methanomicrobia</taxon>
        <taxon>Methanomicrobiales</taxon>
        <taxon>Methanomicrobiaceae</taxon>
        <taxon>Methanoculleus</taxon>
    </lineage>
</organism>
<dbReference type="RefSeq" id="WP_250987203.1">
    <property type="nucleotide sequence ID" value="NZ_QFDM01000002.1"/>
</dbReference>
<dbReference type="Proteomes" id="UP001523230">
    <property type="component" value="Unassembled WGS sequence"/>
</dbReference>
<accession>A0ABD4TBB3</accession>
<reference evidence="1 2" key="1">
    <citation type="submission" date="2018-05" db="EMBL/GenBank/DDBJ databases">
        <title>Isolation and characterization of genus Methanoculleus species and their viruses from deep sea marine sediment offshore southwestern Taiwan.</title>
        <authorList>
            <person name="Wei W.-H."/>
            <person name="Chen W.-C."/>
            <person name="Lai M.-C."/>
            <person name="Chen S.-C."/>
        </authorList>
    </citation>
    <scope>NUCLEOTIDE SEQUENCE [LARGE SCALE GENOMIC DNA]</scope>
    <source>
        <strain evidence="1 2">CWC-02</strain>
    </source>
</reference>
<dbReference type="Pfam" id="PF24434">
    <property type="entry name" value="DUF7557"/>
    <property type="match status" value="1"/>
</dbReference>
<comment type="caution">
    <text evidence="1">The sequence shown here is derived from an EMBL/GenBank/DDBJ whole genome shotgun (WGS) entry which is preliminary data.</text>
</comment>
<name>A0ABD4TBB3_9EURY</name>
<evidence type="ECO:0000313" key="1">
    <source>
        <dbReference type="EMBL" id="MCM2465942.1"/>
    </source>
</evidence>
<dbReference type="InterPro" id="IPR055979">
    <property type="entry name" value="DUF7557"/>
</dbReference>
<sequence length="77" mass="8914">MPQSTTIKIDTQIKRRLDTLKRHPRETYSDVIRRLTETAIDTEPLSEETLGRIEEAVADLRAGRFVTEEEMDRTLGL</sequence>
<dbReference type="EMBL" id="QFDM01000002">
    <property type="protein sequence ID" value="MCM2465942.1"/>
    <property type="molecule type" value="Genomic_DNA"/>
</dbReference>
<protein>
    <submittedName>
        <fullName evidence="1">Uncharacterized protein</fullName>
    </submittedName>
</protein>
<gene>
    <name evidence="1" type="ORF">DIC75_06370</name>
</gene>
<evidence type="ECO:0000313" key="2">
    <source>
        <dbReference type="Proteomes" id="UP001523230"/>
    </source>
</evidence>
<dbReference type="AlphaFoldDB" id="A0ABD4TBB3"/>
<proteinExistence type="predicted"/>
<keyword evidence="2" id="KW-1185">Reference proteome</keyword>